<keyword evidence="1" id="KW-0812">Transmembrane</keyword>
<dbReference type="HOGENOM" id="CLU_1068963_0_0_10"/>
<feature type="transmembrane region" description="Helical" evidence="1">
    <location>
        <begin position="190"/>
        <end position="207"/>
    </location>
</feature>
<dbReference type="AlphaFoldDB" id="A0A0F5JJH6"/>
<organism evidence="2 3">
    <name type="scientific">Parabacteroides gordonii MS-1 = DSM 23371</name>
    <dbReference type="NCBI Taxonomy" id="1203610"/>
    <lineage>
        <taxon>Bacteria</taxon>
        <taxon>Pseudomonadati</taxon>
        <taxon>Bacteroidota</taxon>
        <taxon>Bacteroidia</taxon>
        <taxon>Bacteroidales</taxon>
        <taxon>Tannerellaceae</taxon>
        <taxon>Parabacteroides</taxon>
    </lineage>
</organism>
<comment type="caution">
    <text evidence="2">The sequence shown here is derived from an EMBL/GenBank/DDBJ whole genome shotgun (WGS) entry which is preliminary data.</text>
</comment>
<proteinExistence type="predicted"/>
<dbReference type="STRING" id="1203610.HMPREF1536_01785"/>
<dbReference type="PATRIC" id="fig|1203610.3.peg.1832"/>
<keyword evidence="3" id="KW-1185">Reference proteome</keyword>
<gene>
    <name evidence="2" type="ORF">HMPREF1536_01785</name>
</gene>
<feature type="transmembrane region" description="Helical" evidence="1">
    <location>
        <begin position="213"/>
        <end position="231"/>
    </location>
</feature>
<keyword evidence="1" id="KW-1133">Transmembrane helix</keyword>
<feature type="transmembrane region" description="Helical" evidence="1">
    <location>
        <begin position="129"/>
        <end position="146"/>
    </location>
</feature>
<accession>A0A0F5JJH6</accession>
<evidence type="ECO:0000313" key="2">
    <source>
        <dbReference type="EMBL" id="KKB57976.1"/>
    </source>
</evidence>
<reference evidence="2 3" key="1">
    <citation type="submission" date="2013-04" db="EMBL/GenBank/DDBJ databases">
        <title>The Genome Sequence of Parabacteroides gordonii DSM 23371.</title>
        <authorList>
            <consortium name="The Broad Institute Genomics Platform"/>
            <person name="Earl A."/>
            <person name="Ward D."/>
            <person name="Feldgarden M."/>
            <person name="Gevers D."/>
            <person name="Martens E."/>
            <person name="Sakamoto M."/>
            <person name="Benno Y."/>
            <person name="Suzuki N."/>
            <person name="Matsunaga N."/>
            <person name="Koshihara K."/>
            <person name="Seki M."/>
            <person name="Komiya H."/>
            <person name="Walker B."/>
            <person name="Young S."/>
            <person name="Zeng Q."/>
            <person name="Gargeya S."/>
            <person name="Fitzgerald M."/>
            <person name="Haas B."/>
            <person name="Abouelleil A."/>
            <person name="Allen A.W."/>
            <person name="Alvarado L."/>
            <person name="Arachchi H.M."/>
            <person name="Berlin A.M."/>
            <person name="Chapman S.B."/>
            <person name="Gainer-Dewar J."/>
            <person name="Goldberg J."/>
            <person name="Griggs A."/>
            <person name="Gujja S."/>
            <person name="Hansen M."/>
            <person name="Howarth C."/>
            <person name="Imamovic A."/>
            <person name="Ireland A."/>
            <person name="Larimer J."/>
            <person name="McCowan C."/>
            <person name="Murphy C."/>
            <person name="Pearson M."/>
            <person name="Poon T.W."/>
            <person name="Priest M."/>
            <person name="Roberts A."/>
            <person name="Saif S."/>
            <person name="Shea T."/>
            <person name="Sisk P."/>
            <person name="Sykes S."/>
            <person name="Wortman J."/>
            <person name="Nusbaum C."/>
            <person name="Birren B."/>
        </authorList>
    </citation>
    <scope>NUCLEOTIDE SEQUENCE [LARGE SCALE GENOMIC DNA]</scope>
    <source>
        <strain evidence="2 3">MS-1</strain>
    </source>
</reference>
<evidence type="ECO:0000256" key="1">
    <source>
        <dbReference type="SAM" id="Phobius"/>
    </source>
</evidence>
<sequence length="260" mass="29943">MQPLKDIARNNLIQINKNSDSSVSINLTLPQSSMEHSIKPSSKIQAYELIKTIFIYWVGTFICKIAVKIAETYILPYYHVQSPSIELEEFLRHIQSILGAFTPYYIILIGPLIEEACFRLGLSFKKRDIFIGGYTLFVVVFINITGKLYSLNLWKVSVLLVVLLGVIYLYKKTKQEIFTKVRNKYGKGITYLFIVLFALMHMSNFSSFELGQLSYFVCYFSYLFIISYSITRLRIYNGFWWGYGLHAVNNAFAVLATSGI</sequence>
<dbReference type="Proteomes" id="UP000033035">
    <property type="component" value="Unassembled WGS sequence"/>
</dbReference>
<feature type="transmembrane region" description="Helical" evidence="1">
    <location>
        <begin position="49"/>
        <end position="70"/>
    </location>
</feature>
<feature type="transmembrane region" description="Helical" evidence="1">
    <location>
        <begin position="152"/>
        <end position="170"/>
    </location>
</feature>
<protein>
    <recommendedName>
        <fullName evidence="4">CAAX amino terminal protease</fullName>
    </recommendedName>
</protein>
<name>A0A0F5JJH6_9BACT</name>
<evidence type="ECO:0008006" key="4">
    <source>
        <dbReference type="Google" id="ProtNLM"/>
    </source>
</evidence>
<keyword evidence="1" id="KW-0472">Membrane</keyword>
<dbReference type="EMBL" id="AQHW01000011">
    <property type="protein sequence ID" value="KKB57976.1"/>
    <property type="molecule type" value="Genomic_DNA"/>
</dbReference>
<evidence type="ECO:0000313" key="3">
    <source>
        <dbReference type="Proteomes" id="UP000033035"/>
    </source>
</evidence>